<sequence length="162" mass="18708">MNALPILDINEYFSKYVNNINVEPLPISDVNKYFLVDKYYSENANNMNDEPSPILDFNKYFSFDEFSKYNNDINAFNDTTNVLKDKKTNHSESDVVEFEPISDAEESTRMNKKKCEICGLRGHNACTCSTESDAELESDNDIKEISKNKQKCEVYGLERHNT</sequence>
<gene>
    <name evidence="1" type="ORF">DHETER_LOCUS4165</name>
</gene>
<accession>A0ACA9LER1</accession>
<dbReference type="EMBL" id="CAJVPU010003991">
    <property type="protein sequence ID" value="CAG8526421.1"/>
    <property type="molecule type" value="Genomic_DNA"/>
</dbReference>
<reference evidence="1" key="1">
    <citation type="submission" date="2021-06" db="EMBL/GenBank/DDBJ databases">
        <authorList>
            <person name="Kallberg Y."/>
            <person name="Tangrot J."/>
            <person name="Rosling A."/>
        </authorList>
    </citation>
    <scope>NUCLEOTIDE SEQUENCE</scope>
    <source>
        <strain evidence="1">IL203A</strain>
    </source>
</reference>
<comment type="caution">
    <text evidence="1">The sequence shown here is derived from an EMBL/GenBank/DDBJ whole genome shotgun (WGS) entry which is preliminary data.</text>
</comment>
<protein>
    <submittedName>
        <fullName evidence="1">1667_t:CDS:1</fullName>
    </submittedName>
</protein>
<proteinExistence type="predicted"/>
<dbReference type="Proteomes" id="UP000789702">
    <property type="component" value="Unassembled WGS sequence"/>
</dbReference>
<evidence type="ECO:0000313" key="2">
    <source>
        <dbReference type="Proteomes" id="UP000789702"/>
    </source>
</evidence>
<name>A0ACA9LER1_9GLOM</name>
<keyword evidence="2" id="KW-1185">Reference proteome</keyword>
<organism evidence="1 2">
    <name type="scientific">Dentiscutata heterogama</name>
    <dbReference type="NCBI Taxonomy" id="1316150"/>
    <lineage>
        <taxon>Eukaryota</taxon>
        <taxon>Fungi</taxon>
        <taxon>Fungi incertae sedis</taxon>
        <taxon>Mucoromycota</taxon>
        <taxon>Glomeromycotina</taxon>
        <taxon>Glomeromycetes</taxon>
        <taxon>Diversisporales</taxon>
        <taxon>Gigasporaceae</taxon>
        <taxon>Dentiscutata</taxon>
    </lineage>
</organism>
<evidence type="ECO:0000313" key="1">
    <source>
        <dbReference type="EMBL" id="CAG8526421.1"/>
    </source>
</evidence>